<feature type="transmembrane region" description="Helical" evidence="7">
    <location>
        <begin position="61"/>
        <end position="86"/>
    </location>
</feature>
<dbReference type="Pfam" id="PF07690">
    <property type="entry name" value="MFS_1"/>
    <property type="match status" value="1"/>
</dbReference>
<evidence type="ECO:0000256" key="4">
    <source>
        <dbReference type="ARBA" id="ARBA00022692"/>
    </source>
</evidence>
<feature type="transmembrane region" description="Helical" evidence="7">
    <location>
        <begin position="157"/>
        <end position="178"/>
    </location>
</feature>
<dbReference type="EMBL" id="VIGB01000003">
    <property type="protein sequence ID" value="TQF01694.1"/>
    <property type="molecule type" value="Genomic_DNA"/>
</dbReference>
<organism evidence="8 9">
    <name type="scientific">Kitasatospora acidiphila</name>
    <dbReference type="NCBI Taxonomy" id="2567942"/>
    <lineage>
        <taxon>Bacteria</taxon>
        <taxon>Bacillati</taxon>
        <taxon>Actinomycetota</taxon>
        <taxon>Actinomycetes</taxon>
        <taxon>Kitasatosporales</taxon>
        <taxon>Streptomycetaceae</taxon>
        <taxon>Kitasatospora</taxon>
    </lineage>
</organism>
<protein>
    <submittedName>
        <fullName evidence="8">MFS transporter</fullName>
    </submittedName>
</protein>
<dbReference type="Proteomes" id="UP000319103">
    <property type="component" value="Unassembled WGS sequence"/>
</dbReference>
<dbReference type="RefSeq" id="WP_141632423.1">
    <property type="nucleotide sequence ID" value="NZ_VIGB01000003.1"/>
</dbReference>
<evidence type="ECO:0000256" key="1">
    <source>
        <dbReference type="ARBA" id="ARBA00004651"/>
    </source>
</evidence>
<comment type="subcellular location">
    <subcellularLocation>
        <location evidence="1">Cell membrane</location>
        <topology evidence="1">Multi-pass membrane protein</topology>
    </subcellularLocation>
</comment>
<evidence type="ECO:0000256" key="3">
    <source>
        <dbReference type="ARBA" id="ARBA00022475"/>
    </source>
</evidence>
<evidence type="ECO:0000256" key="7">
    <source>
        <dbReference type="SAM" id="Phobius"/>
    </source>
</evidence>
<keyword evidence="5 7" id="KW-1133">Transmembrane helix</keyword>
<evidence type="ECO:0000256" key="2">
    <source>
        <dbReference type="ARBA" id="ARBA00022448"/>
    </source>
</evidence>
<dbReference type="SUPFAM" id="SSF103473">
    <property type="entry name" value="MFS general substrate transporter"/>
    <property type="match status" value="1"/>
</dbReference>
<feature type="transmembrane region" description="Helical" evidence="7">
    <location>
        <begin position="98"/>
        <end position="116"/>
    </location>
</feature>
<proteinExistence type="predicted"/>
<feature type="transmembrane region" description="Helical" evidence="7">
    <location>
        <begin position="394"/>
        <end position="413"/>
    </location>
</feature>
<dbReference type="InterPro" id="IPR011701">
    <property type="entry name" value="MFS"/>
</dbReference>
<comment type="caution">
    <text evidence="8">The sequence shown here is derived from an EMBL/GenBank/DDBJ whole genome shotgun (WGS) entry which is preliminary data.</text>
</comment>
<dbReference type="PANTHER" id="PTHR23517">
    <property type="entry name" value="RESISTANCE PROTEIN MDTM, PUTATIVE-RELATED-RELATED"/>
    <property type="match status" value="1"/>
</dbReference>
<feature type="transmembrane region" description="Helical" evidence="7">
    <location>
        <begin position="184"/>
        <end position="208"/>
    </location>
</feature>
<feature type="transmembrane region" description="Helical" evidence="7">
    <location>
        <begin position="261"/>
        <end position="280"/>
    </location>
</feature>
<evidence type="ECO:0000313" key="9">
    <source>
        <dbReference type="Proteomes" id="UP000319103"/>
    </source>
</evidence>
<feature type="transmembrane region" description="Helical" evidence="7">
    <location>
        <begin position="301"/>
        <end position="318"/>
    </location>
</feature>
<keyword evidence="4 7" id="KW-0812">Transmembrane</keyword>
<dbReference type="PANTHER" id="PTHR23517:SF2">
    <property type="entry name" value="MULTIDRUG RESISTANCE PROTEIN MDTH"/>
    <property type="match status" value="1"/>
</dbReference>
<dbReference type="InterPro" id="IPR036259">
    <property type="entry name" value="MFS_trans_sf"/>
</dbReference>
<keyword evidence="3" id="KW-1003">Cell membrane</keyword>
<dbReference type="InterPro" id="IPR050171">
    <property type="entry name" value="MFS_Transporters"/>
</dbReference>
<keyword evidence="9" id="KW-1185">Reference proteome</keyword>
<feature type="transmembrane region" description="Helical" evidence="7">
    <location>
        <begin position="367"/>
        <end position="388"/>
    </location>
</feature>
<keyword evidence="6 7" id="KW-0472">Membrane</keyword>
<name>A0A540W019_9ACTN</name>
<reference evidence="8 9" key="1">
    <citation type="submission" date="2019-06" db="EMBL/GenBank/DDBJ databases">
        <title>Description of Kitasatospora acidophila sp. nov. isolated from pine grove soil, and reclassification of Streptomyces novaecaesareae to Kitasatospora novaeceasareae comb. nov.</title>
        <authorList>
            <person name="Kim M.J."/>
        </authorList>
    </citation>
    <scope>NUCLEOTIDE SEQUENCE [LARGE SCALE GENOMIC DNA]</scope>
    <source>
        <strain evidence="8 9">MMS16-CNU292</strain>
    </source>
</reference>
<dbReference type="AlphaFoldDB" id="A0A540W019"/>
<feature type="transmembrane region" description="Helical" evidence="7">
    <location>
        <begin position="324"/>
        <end position="346"/>
    </location>
</feature>
<evidence type="ECO:0000256" key="6">
    <source>
        <dbReference type="ARBA" id="ARBA00023136"/>
    </source>
</evidence>
<evidence type="ECO:0000256" key="5">
    <source>
        <dbReference type="ARBA" id="ARBA00022989"/>
    </source>
</evidence>
<dbReference type="GO" id="GO:0005886">
    <property type="term" value="C:plasma membrane"/>
    <property type="evidence" value="ECO:0007669"/>
    <property type="project" value="UniProtKB-SubCell"/>
</dbReference>
<accession>A0A540W019</accession>
<sequence>MPAAQTAASSTHPDPPTPWLVARGVLLPPGPRRTLASATFVNQVGSTVFTLSSTLFFTRSVGLSVVQVGLGMGIGALVGLLSGIPVGRLADRRGPREVYLLTLLVQAVAMAALVLARSFWLFVLLVCLTQLATSASSAARAPLVRGLAGERPARFRAYLRATVNLAGSVGALLAGLVVQIDSRTAYLCLVLGNAVSFLASAAVVRWLPSVPPVPGPAGAGRRTALTDRPYLAFTVLDAITSLQGDVLLFATPLWIVGHTHAPRWFVGAVALLNTALVVVLQVRVGRGVENSAAAARSWRRSGWAFFVGLALVGLATGLPGRLAALLLLLGALAHTIGELWLAAGAFELRYHLAPAHAQGQYAGVSRLANGLVDVLAPTILSLLCISWGTPGWLLLGGVFVTTGLLMPPLVRWADRSRAAQG</sequence>
<dbReference type="OrthoDB" id="6803299at2"/>
<gene>
    <name evidence="8" type="ORF">E6W39_04825</name>
</gene>
<dbReference type="Gene3D" id="1.20.1250.20">
    <property type="entry name" value="MFS general substrate transporter like domains"/>
    <property type="match status" value="1"/>
</dbReference>
<evidence type="ECO:0000313" key="8">
    <source>
        <dbReference type="EMBL" id="TQF01694.1"/>
    </source>
</evidence>
<keyword evidence="2" id="KW-0813">Transport</keyword>
<dbReference type="GO" id="GO:0022857">
    <property type="term" value="F:transmembrane transporter activity"/>
    <property type="evidence" value="ECO:0007669"/>
    <property type="project" value="InterPro"/>
</dbReference>